<evidence type="ECO:0000313" key="2">
    <source>
        <dbReference type="EMBL" id="RHA73670.1"/>
    </source>
</evidence>
<sequence length="138" mass="15882">MNRTFHSRVGAGYWLLMAATAFLLFDFFWFHELLLTLLLAIVMIFEIEMLIHTQYVVTAEGNLQIETGRFVRKATIPLEKIMLIQHVKSWGIAPALSPVRLKISYQTEKGKASVLVSPKGEDDFIRCLMKRNQAIRVE</sequence>
<accession>A0A413SWR8</accession>
<gene>
    <name evidence="2" type="ORF">DW921_12300</name>
</gene>
<proteinExistence type="predicted"/>
<dbReference type="InterPro" id="IPR009589">
    <property type="entry name" value="PH_YyaB-like"/>
</dbReference>
<evidence type="ECO:0000259" key="1">
    <source>
        <dbReference type="Pfam" id="PF06713"/>
    </source>
</evidence>
<evidence type="ECO:0000313" key="3">
    <source>
        <dbReference type="Proteomes" id="UP000283855"/>
    </source>
</evidence>
<dbReference type="RefSeq" id="WP_008143366.1">
    <property type="nucleotide sequence ID" value="NZ_CABJGD010000032.1"/>
</dbReference>
<dbReference type="GeneID" id="78406265"/>
<dbReference type="Proteomes" id="UP000283855">
    <property type="component" value="Unassembled WGS sequence"/>
</dbReference>
<feature type="domain" description="Uncharacterized protein YyaB-like PH" evidence="1">
    <location>
        <begin position="53"/>
        <end position="132"/>
    </location>
</feature>
<dbReference type="EMBL" id="QSFT01000032">
    <property type="protein sequence ID" value="RHA73670.1"/>
    <property type="molecule type" value="Genomic_DNA"/>
</dbReference>
<dbReference type="GO" id="GO:0030153">
    <property type="term" value="P:bacteriocin immunity"/>
    <property type="evidence" value="ECO:0007669"/>
    <property type="project" value="InterPro"/>
</dbReference>
<organism evidence="2 3">
    <name type="scientific">Phocaeicola coprophilus</name>
    <dbReference type="NCBI Taxonomy" id="387090"/>
    <lineage>
        <taxon>Bacteria</taxon>
        <taxon>Pseudomonadati</taxon>
        <taxon>Bacteroidota</taxon>
        <taxon>Bacteroidia</taxon>
        <taxon>Bacteroidales</taxon>
        <taxon>Bacteroidaceae</taxon>
        <taxon>Phocaeicola</taxon>
    </lineage>
</organism>
<comment type="caution">
    <text evidence="2">The sequence shown here is derived from an EMBL/GenBank/DDBJ whole genome shotgun (WGS) entry which is preliminary data.</text>
</comment>
<protein>
    <recommendedName>
        <fullName evidence="1">Uncharacterized protein YyaB-like PH domain-containing protein</fullName>
    </recommendedName>
</protein>
<reference evidence="2 3" key="1">
    <citation type="submission" date="2018-08" db="EMBL/GenBank/DDBJ databases">
        <title>A genome reference for cultivated species of the human gut microbiota.</title>
        <authorList>
            <person name="Zou Y."/>
            <person name="Xue W."/>
            <person name="Luo G."/>
        </authorList>
    </citation>
    <scope>NUCLEOTIDE SEQUENCE [LARGE SCALE GENOMIC DNA]</scope>
    <source>
        <strain evidence="2 3">AM42-38</strain>
    </source>
</reference>
<name>A0A413SWR8_9BACT</name>
<dbReference type="AlphaFoldDB" id="A0A413SWR8"/>
<dbReference type="Pfam" id="PF06713">
    <property type="entry name" value="bPH_4"/>
    <property type="match status" value="1"/>
</dbReference>